<organism evidence="9 10">
    <name type="scientific">Salinicola acroporae</name>
    <dbReference type="NCBI Taxonomy" id="1541440"/>
    <lineage>
        <taxon>Bacteria</taxon>
        <taxon>Pseudomonadati</taxon>
        <taxon>Pseudomonadota</taxon>
        <taxon>Gammaproteobacteria</taxon>
        <taxon>Oceanospirillales</taxon>
        <taxon>Halomonadaceae</taxon>
        <taxon>Salinicola</taxon>
    </lineage>
</organism>
<dbReference type="EMBL" id="PGFS01000001">
    <property type="protein sequence ID" value="MDH4574448.1"/>
    <property type="molecule type" value="Genomic_DNA"/>
</dbReference>
<comment type="function">
    <text evidence="7">May be involved in the transport of PQQ or its precursor to the periplasm.</text>
</comment>
<dbReference type="InterPro" id="IPR036866">
    <property type="entry name" value="RibonucZ/Hydroxyglut_hydro"/>
</dbReference>
<reference evidence="9" key="1">
    <citation type="journal article" date="2015" name="Antonie Van Leeuwenhoek">
        <title>Comparative 16S rRNA signatures and multilocus sequence analysis for the genus Salinicola and description of Salinicola acroporae sp. nov., isolated from coral Acropora digitifera.</title>
        <authorList>
            <person name="Lepcha R.T."/>
            <person name="Poddar A."/>
            <person name="Schumann P."/>
            <person name="Das S.K."/>
        </authorList>
    </citation>
    <scope>NUCLEOTIDE SEQUENCE</scope>
    <source>
        <strain evidence="9">S4-41</strain>
    </source>
</reference>
<dbReference type="PANTHER" id="PTHR42663:SF7">
    <property type="entry name" value="COENZYME PQQ SYNTHESIS PROTEIN B"/>
    <property type="match status" value="1"/>
</dbReference>
<dbReference type="SUPFAM" id="SSF56281">
    <property type="entry name" value="Metallo-hydrolase/oxidoreductase"/>
    <property type="match status" value="1"/>
</dbReference>
<dbReference type="PANTHER" id="PTHR42663">
    <property type="entry name" value="HYDROLASE C777.06C-RELATED-RELATED"/>
    <property type="match status" value="1"/>
</dbReference>
<dbReference type="InterPro" id="IPR001279">
    <property type="entry name" value="Metallo-B-lactamas"/>
</dbReference>
<sequence length="313" mass="33427">MSFDPAARPARRRCAAAACTGAAAGGGSPQWNCRCDVCRLAWKGDPRVSPRTQSSIAVSVDGENWALINCAPDILKQIQQTPALHPREGRRHTPIASVLLTNADVDHIGGLLNLRESSPFRLLATPIIQDVLRGSPIFEVLNPDYVSRESIVLGRPFALLEGLQARLFAVPGKTALYLEGDQVEIGVEDESTVGVELTSGDKRAFYIPGCAAMTPALAARLDGADLLLFDGTLWRDDEMVRAGVGHKTGQRMGHMSMSGEDGSIAALADLSLGQRVFVHINNTNPVLIAGSPERQAAEGAGWEIAHDGMELSC</sequence>
<evidence type="ECO:0000256" key="3">
    <source>
        <dbReference type="ARBA" id="ARBA00015084"/>
    </source>
</evidence>
<dbReference type="Pfam" id="PF12706">
    <property type="entry name" value="Lactamase_B_2"/>
    <property type="match status" value="1"/>
</dbReference>
<dbReference type="InterPro" id="IPR011842">
    <property type="entry name" value="PQQ_synth_PqqB"/>
</dbReference>
<evidence type="ECO:0000256" key="4">
    <source>
        <dbReference type="ARBA" id="ARBA00022448"/>
    </source>
</evidence>
<evidence type="ECO:0000256" key="7">
    <source>
        <dbReference type="HAMAP-Rule" id="MF_00653"/>
    </source>
</evidence>
<evidence type="ECO:0000259" key="8">
    <source>
        <dbReference type="Pfam" id="PF12706"/>
    </source>
</evidence>
<evidence type="ECO:0000256" key="1">
    <source>
        <dbReference type="ARBA" id="ARBA00004886"/>
    </source>
</evidence>
<evidence type="ECO:0000256" key="2">
    <source>
        <dbReference type="ARBA" id="ARBA00008481"/>
    </source>
</evidence>
<keyword evidence="4 7" id="KW-0813">Transport</keyword>
<evidence type="ECO:0000256" key="5">
    <source>
        <dbReference type="ARBA" id="ARBA00022905"/>
    </source>
</evidence>
<dbReference type="HAMAP" id="MF_00653">
    <property type="entry name" value="PQQ_syn_PqqB"/>
    <property type="match status" value="1"/>
</dbReference>
<feature type="domain" description="Metallo-beta-lactamase" evidence="8">
    <location>
        <begin position="64"/>
        <end position="280"/>
    </location>
</feature>
<gene>
    <name evidence="7" type="primary">pqqB</name>
    <name evidence="9" type="ORF">CUR86_19860</name>
</gene>
<evidence type="ECO:0000313" key="10">
    <source>
        <dbReference type="Proteomes" id="UP001162135"/>
    </source>
</evidence>
<proteinExistence type="inferred from homology"/>
<reference evidence="9" key="2">
    <citation type="submission" date="2017-11" db="EMBL/GenBank/DDBJ databases">
        <authorList>
            <person name="Das S.K."/>
        </authorList>
    </citation>
    <scope>NUCLEOTIDE SEQUENCE</scope>
    <source>
        <strain evidence="9">S4-41</strain>
    </source>
</reference>
<comment type="caution">
    <text evidence="9">The sequence shown here is derived from an EMBL/GenBank/DDBJ whole genome shotgun (WGS) entry which is preliminary data.</text>
</comment>
<name>A0ABT6IA79_9GAMM</name>
<protein>
    <recommendedName>
        <fullName evidence="3 7">Coenzyme PQQ synthesis protein B</fullName>
    </recommendedName>
    <alternativeName>
        <fullName evidence="6 7">Pyrroloquinoline quinone biosynthesis protein B</fullName>
    </alternativeName>
</protein>
<dbReference type="Gene3D" id="3.60.15.10">
    <property type="entry name" value="Ribonuclease Z/Hydroxyacylglutathione hydrolase-like"/>
    <property type="match status" value="1"/>
</dbReference>
<dbReference type="Proteomes" id="UP001162135">
    <property type="component" value="Unassembled WGS sequence"/>
</dbReference>
<keyword evidence="5 7" id="KW-0884">PQQ biosynthesis</keyword>
<evidence type="ECO:0000256" key="6">
    <source>
        <dbReference type="ARBA" id="ARBA00030966"/>
    </source>
</evidence>
<dbReference type="CDD" id="cd16274">
    <property type="entry name" value="PQQB-like_MBL-fold"/>
    <property type="match status" value="1"/>
</dbReference>
<comment type="pathway">
    <text evidence="1 7">Cofactor biosynthesis; pyrroloquinoline quinone biosynthesis.</text>
</comment>
<comment type="similarity">
    <text evidence="2 7">Belongs to the PqqB family.</text>
</comment>
<keyword evidence="10" id="KW-1185">Reference proteome</keyword>
<dbReference type="RefSeq" id="WP_343230713.1">
    <property type="nucleotide sequence ID" value="NZ_PGFS01000001.1"/>
</dbReference>
<accession>A0ABT6IA79</accession>
<evidence type="ECO:0000313" key="9">
    <source>
        <dbReference type="EMBL" id="MDH4574448.1"/>
    </source>
</evidence>
<dbReference type="NCBIfam" id="TIGR02108">
    <property type="entry name" value="PQQ_syn_pqqB"/>
    <property type="match status" value="1"/>
</dbReference>